<feature type="non-terminal residue" evidence="2">
    <location>
        <position position="72"/>
    </location>
</feature>
<dbReference type="EMBL" id="CADCTC010000298">
    <property type="protein sequence ID" value="CAA9301861.1"/>
    <property type="molecule type" value="Genomic_DNA"/>
</dbReference>
<name>A0A6J4KC68_9CHLR</name>
<sequence>CCAPTAPARGALCSTCTRPPPTWPSASGTLAAASAPSVTRRLPQKTTCAVRSPTIACASRPSPLPLQTAVTD</sequence>
<accession>A0A6J4KC68</accession>
<feature type="non-terminal residue" evidence="2">
    <location>
        <position position="1"/>
    </location>
</feature>
<protein>
    <submittedName>
        <fullName evidence="2">Uncharacterized protein</fullName>
    </submittedName>
</protein>
<proteinExistence type="predicted"/>
<dbReference type="AlphaFoldDB" id="A0A6J4KC68"/>
<feature type="region of interest" description="Disordered" evidence="1">
    <location>
        <begin position="24"/>
        <end position="46"/>
    </location>
</feature>
<reference evidence="2" key="1">
    <citation type="submission" date="2020-02" db="EMBL/GenBank/DDBJ databases">
        <authorList>
            <person name="Meier V. D."/>
        </authorList>
    </citation>
    <scope>NUCLEOTIDE SEQUENCE</scope>
    <source>
        <strain evidence="2">AVDCRST_MAG77</strain>
    </source>
</reference>
<evidence type="ECO:0000313" key="2">
    <source>
        <dbReference type="EMBL" id="CAA9301861.1"/>
    </source>
</evidence>
<organism evidence="2">
    <name type="scientific">uncultured Chloroflexota bacterium</name>
    <dbReference type="NCBI Taxonomy" id="166587"/>
    <lineage>
        <taxon>Bacteria</taxon>
        <taxon>Bacillati</taxon>
        <taxon>Chloroflexota</taxon>
        <taxon>environmental samples</taxon>
    </lineage>
</organism>
<gene>
    <name evidence="2" type="ORF">AVDCRST_MAG77-5726</name>
</gene>
<evidence type="ECO:0000256" key="1">
    <source>
        <dbReference type="SAM" id="MobiDB-lite"/>
    </source>
</evidence>